<dbReference type="SUPFAM" id="SSF57667">
    <property type="entry name" value="beta-beta-alpha zinc fingers"/>
    <property type="match status" value="8"/>
</dbReference>
<comment type="subcellular location">
    <subcellularLocation>
        <location evidence="1">Nucleus</location>
    </subcellularLocation>
</comment>
<evidence type="ECO:0000256" key="5">
    <source>
        <dbReference type="ARBA" id="ARBA00023015"/>
    </source>
</evidence>
<evidence type="ECO:0000313" key="8">
    <source>
        <dbReference type="EMBL" id="CAD7225901.1"/>
    </source>
</evidence>
<protein>
    <submittedName>
        <fullName evidence="8">Uncharacterized protein</fullName>
    </submittedName>
</protein>
<dbReference type="PROSITE" id="PS00028">
    <property type="entry name" value="ZINC_FINGER_C2H2_1"/>
    <property type="match status" value="11"/>
</dbReference>
<keyword evidence="5" id="KW-0805">Transcription regulation</keyword>
<dbReference type="Gene3D" id="3.30.160.60">
    <property type="entry name" value="Classic Zinc Finger"/>
    <property type="match status" value="6"/>
</dbReference>
<dbReference type="GO" id="GO:0001227">
    <property type="term" value="F:DNA-binding transcription repressor activity, RNA polymerase II-specific"/>
    <property type="evidence" value="ECO:0007669"/>
    <property type="project" value="TreeGrafter"/>
</dbReference>
<gene>
    <name evidence="8" type="ORF">CTOB1V02_LOCUS3830</name>
</gene>
<sequence>MNDVHGFKEVDVRCQDCPKILKSRIGFSLHRKGKHGPRKECPICRKWIPSSTMAFKKHLKSHNMHRCEHCGKEISDSSDHVEQEHGAKVGCPVCKKDVPERILDGHVKAHSNSKQGCLKCGLWFQSNMSLKLHNREIHMGRPLDRCSLCDKMCLGAWDLNRHMKEDHVQKRTEVCKVCGEAFQKRAVMLNHMKIVHGNKSKCVVCLKLVPNFQLKTHMGHHASDKQYICHECGAPFIRSTLLRSHILMKHTPRVVCTVCGIGVHSVNLSTHLQKHSTVKSKCDQCGAEYKNERSLKKHVKDVHSEGDKNPPLLCQTCGRGFRDKFLLKQHQLRHEEPKHQCPDCPKKFFTEQQMQSHSKIHTRGHRFECSNCPKVFVSEKRLQTHVDTAHLGLRPHACPKCPETFKHVLGMMHHVKVVHEGKEKQTSSPAVEEAKMVQVSSPVTAVEEAKMVQVSSPVTAVEEAKMVQVCGKAFNASSNQRRHELSHRKGKFFHCSVCGKWFRSKLRWQDDQKKHEEEKQAICALCGEGFLLLKDLEIHLKWHIQGSS</sequence>
<evidence type="ECO:0000256" key="6">
    <source>
        <dbReference type="ARBA" id="ARBA00023163"/>
    </source>
</evidence>
<dbReference type="SMART" id="SM00355">
    <property type="entry name" value="ZnF_C2H2"/>
    <property type="match status" value="18"/>
</dbReference>
<dbReference type="InterPro" id="IPR036236">
    <property type="entry name" value="Znf_C2H2_sf"/>
</dbReference>
<dbReference type="PANTHER" id="PTHR24399:SF70">
    <property type="entry name" value="C2H2-TYPE DOMAIN-CONTAINING PROTEIN"/>
    <property type="match status" value="1"/>
</dbReference>
<dbReference type="PANTHER" id="PTHR24399">
    <property type="entry name" value="ZINC FINGER AND BTB DOMAIN-CONTAINING"/>
    <property type="match status" value="1"/>
</dbReference>
<evidence type="ECO:0000256" key="1">
    <source>
        <dbReference type="ARBA" id="ARBA00004123"/>
    </source>
</evidence>
<dbReference type="AlphaFoldDB" id="A0A7R8WAQ8"/>
<evidence type="ECO:0000256" key="7">
    <source>
        <dbReference type="ARBA" id="ARBA00023242"/>
    </source>
</evidence>
<keyword evidence="3" id="KW-0677">Repeat</keyword>
<name>A0A7R8WAQ8_9CRUS</name>
<proteinExistence type="predicted"/>
<dbReference type="GO" id="GO:0046872">
    <property type="term" value="F:metal ion binding"/>
    <property type="evidence" value="ECO:0007669"/>
    <property type="project" value="UniProtKB-KW"/>
</dbReference>
<reference evidence="8" key="1">
    <citation type="submission" date="2020-11" db="EMBL/GenBank/DDBJ databases">
        <authorList>
            <person name="Tran Van P."/>
        </authorList>
    </citation>
    <scope>NUCLEOTIDE SEQUENCE</scope>
</reference>
<evidence type="ECO:0000256" key="3">
    <source>
        <dbReference type="ARBA" id="ARBA00022737"/>
    </source>
</evidence>
<dbReference type="OrthoDB" id="6376219at2759"/>
<dbReference type="EMBL" id="OB660687">
    <property type="protein sequence ID" value="CAD7225901.1"/>
    <property type="molecule type" value="Genomic_DNA"/>
</dbReference>
<evidence type="ECO:0000256" key="2">
    <source>
        <dbReference type="ARBA" id="ARBA00022723"/>
    </source>
</evidence>
<dbReference type="GO" id="GO:0005654">
    <property type="term" value="C:nucleoplasm"/>
    <property type="evidence" value="ECO:0007669"/>
    <property type="project" value="TreeGrafter"/>
</dbReference>
<dbReference type="PROSITE" id="PS50157">
    <property type="entry name" value="ZINC_FINGER_C2H2_2"/>
    <property type="match status" value="9"/>
</dbReference>
<dbReference type="GO" id="GO:0000978">
    <property type="term" value="F:RNA polymerase II cis-regulatory region sequence-specific DNA binding"/>
    <property type="evidence" value="ECO:0007669"/>
    <property type="project" value="TreeGrafter"/>
</dbReference>
<keyword evidence="7" id="KW-0539">Nucleus</keyword>
<keyword evidence="6" id="KW-0804">Transcription</keyword>
<keyword evidence="4" id="KW-0862">Zinc</keyword>
<keyword evidence="2" id="KW-0479">Metal-binding</keyword>
<accession>A0A7R8WAQ8</accession>
<dbReference type="InterPro" id="IPR013087">
    <property type="entry name" value="Znf_C2H2_type"/>
</dbReference>
<evidence type="ECO:0000256" key="4">
    <source>
        <dbReference type="ARBA" id="ARBA00022833"/>
    </source>
</evidence>
<organism evidence="8">
    <name type="scientific">Cyprideis torosa</name>
    <dbReference type="NCBI Taxonomy" id="163714"/>
    <lineage>
        <taxon>Eukaryota</taxon>
        <taxon>Metazoa</taxon>
        <taxon>Ecdysozoa</taxon>
        <taxon>Arthropoda</taxon>
        <taxon>Crustacea</taxon>
        <taxon>Oligostraca</taxon>
        <taxon>Ostracoda</taxon>
        <taxon>Podocopa</taxon>
        <taxon>Podocopida</taxon>
        <taxon>Cytherocopina</taxon>
        <taxon>Cytheroidea</taxon>
        <taxon>Cytherideidae</taxon>
        <taxon>Cyprideis</taxon>
    </lineage>
</organism>
<dbReference type="Pfam" id="PF00096">
    <property type="entry name" value="zf-C2H2"/>
    <property type="match status" value="4"/>
</dbReference>